<sequence>MAYCLLEAERYLPEPLSQPEFLPLTLDESQVVQLKQEISCLLAFVGDLLNHHSRVERFRYPSQRCYH</sequence>
<dbReference type="EMBL" id="PVWK01000135">
    <property type="protein sequence ID" value="PSB24996.1"/>
    <property type="molecule type" value="Genomic_DNA"/>
</dbReference>
<protein>
    <submittedName>
        <fullName evidence="1">Uncharacterized protein</fullName>
    </submittedName>
</protein>
<dbReference type="Proteomes" id="UP000239576">
    <property type="component" value="Unassembled WGS sequence"/>
</dbReference>
<reference evidence="1 2" key="2">
    <citation type="submission" date="2018-03" db="EMBL/GenBank/DDBJ databases">
        <title>The ancient ancestry and fast evolution of plastids.</title>
        <authorList>
            <person name="Moore K.R."/>
            <person name="Magnabosco C."/>
            <person name="Momper L."/>
            <person name="Gold D.A."/>
            <person name="Bosak T."/>
            <person name="Fournier G.P."/>
        </authorList>
    </citation>
    <scope>NUCLEOTIDE SEQUENCE [LARGE SCALE GENOMIC DNA]</scope>
    <source>
        <strain evidence="1 2">ULC18</strain>
    </source>
</reference>
<evidence type="ECO:0000313" key="2">
    <source>
        <dbReference type="Proteomes" id="UP000239576"/>
    </source>
</evidence>
<comment type="caution">
    <text evidence="1">The sequence shown here is derived from an EMBL/GenBank/DDBJ whole genome shotgun (WGS) entry which is preliminary data.</text>
</comment>
<accession>A0A2T1DWW6</accession>
<gene>
    <name evidence="1" type="ORF">C7B82_24870</name>
</gene>
<proteinExistence type="predicted"/>
<dbReference type="AlphaFoldDB" id="A0A2T1DWW6"/>
<keyword evidence="2" id="KW-1185">Reference proteome</keyword>
<evidence type="ECO:0000313" key="1">
    <source>
        <dbReference type="EMBL" id="PSB24996.1"/>
    </source>
</evidence>
<reference evidence="2" key="1">
    <citation type="submission" date="2018-02" db="EMBL/GenBank/DDBJ databases">
        <authorList>
            <person name="Moore K."/>
            <person name="Momper L."/>
        </authorList>
    </citation>
    <scope>NUCLEOTIDE SEQUENCE [LARGE SCALE GENOMIC DNA]</scope>
    <source>
        <strain evidence="2">ULC18</strain>
    </source>
</reference>
<name>A0A2T1DWW6_9CYAN</name>
<organism evidence="1 2">
    <name type="scientific">Stenomitos frigidus ULC18</name>
    <dbReference type="NCBI Taxonomy" id="2107698"/>
    <lineage>
        <taxon>Bacteria</taxon>
        <taxon>Bacillati</taxon>
        <taxon>Cyanobacteriota</taxon>
        <taxon>Cyanophyceae</taxon>
        <taxon>Leptolyngbyales</taxon>
        <taxon>Leptolyngbyaceae</taxon>
        <taxon>Stenomitos</taxon>
    </lineage>
</organism>